<dbReference type="Proteomes" id="UP000028990">
    <property type="component" value="Unassembled WGS sequence"/>
</dbReference>
<sequence length="230" mass="25014">MTSPAAWSPFQGTMTLAALKANGQDMEEHLHYQPHILWWLGYGHHWHNCQSQLDGSALQQRVGNFSLAVLVDLNAGLAIKLSAPPDSKTILRSDSDTGSLVLKLQSTGTAQPAQDQRLPPCTHLLPTGLALRSPDSVTCFVLAVAPGHAQHRAALPVLFPILASLPSGSRGARQDCRELQGLQARARMRWEEKAGSVAQQGSCTLDSDLDLDLEHLWILRDLKSRCFSSG</sequence>
<dbReference type="EMBL" id="KN120510">
    <property type="protein sequence ID" value="KFO38459.1"/>
    <property type="molecule type" value="Genomic_DNA"/>
</dbReference>
<evidence type="ECO:0000313" key="2">
    <source>
        <dbReference type="Proteomes" id="UP000028990"/>
    </source>
</evidence>
<protein>
    <submittedName>
        <fullName evidence="1">Uncharacterized protein</fullName>
    </submittedName>
</protein>
<name>A0A091E252_FUKDA</name>
<evidence type="ECO:0000313" key="1">
    <source>
        <dbReference type="EMBL" id="KFO38459.1"/>
    </source>
</evidence>
<organism evidence="1 2">
    <name type="scientific">Fukomys damarensis</name>
    <name type="common">Damaraland mole rat</name>
    <name type="synonym">Cryptomys damarensis</name>
    <dbReference type="NCBI Taxonomy" id="885580"/>
    <lineage>
        <taxon>Eukaryota</taxon>
        <taxon>Metazoa</taxon>
        <taxon>Chordata</taxon>
        <taxon>Craniata</taxon>
        <taxon>Vertebrata</taxon>
        <taxon>Euteleostomi</taxon>
        <taxon>Mammalia</taxon>
        <taxon>Eutheria</taxon>
        <taxon>Euarchontoglires</taxon>
        <taxon>Glires</taxon>
        <taxon>Rodentia</taxon>
        <taxon>Hystricomorpha</taxon>
        <taxon>Bathyergidae</taxon>
        <taxon>Fukomys</taxon>
    </lineage>
</organism>
<proteinExistence type="predicted"/>
<accession>A0A091E252</accession>
<dbReference type="AlphaFoldDB" id="A0A091E252"/>
<reference evidence="1 2" key="1">
    <citation type="submission" date="2013-11" db="EMBL/GenBank/DDBJ databases">
        <title>The Damaraland mole rat (Fukomys damarensis) genome and evolution of African mole rats.</title>
        <authorList>
            <person name="Gladyshev V.N."/>
            <person name="Fang X."/>
        </authorList>
    </citation>
    <scope>NUCLEOTIDE SEQUENCE [LARGE SCALE GENOMIC DNA]</scope>
    <source>
        <tissue evidence="1">Liver</tissue>
    </source>
</reference>
<gene>
    <name evidence="1" type="ORF">H920_00108</name>
</gene>
<keyword evidence="2" id="KW-1185">Reference proteome</keyword>